<dbReference type="InterPro" id="IPR036291">
    <property type="entry name" value="NAD(P)-bd_dom_sf"/>
</dbReference>
<comment type="caution">
    <text evidence="12">The sequence shown here is derived from an EMBL/GenBank/DDBJ whole genome shotgun (WGS) entry which is preliminary data.</text>
</comment>
<feature type="domain" description="Carrier" evidence="10">
    <location>
        <begin position="2387"/>
        <end position="2469"/>
    </location>
</feature>
<dbReference type="SUPFAM" id="SSF55048">
    <property type="entry name" value="Probable ACP-binding domain of malonyl-CoA ACP transacylase"/>
    <property type="match status" value="2"/>
</dbReference>
<dbReference type="PROSITE" id="PS00012">
    <property type="entry name" value="PHOSPHOPANTETHEINE"/>
    <property type="match status" value="1"/>
</dbReference>
<dbReference type="Proteomes" id="UP000432464">
    <property type="component" value="Unassembled WGS sequence"/>
</dbReference>
<dbReference type="SMART" id="SM00822">
    <property type="entry name" value="PKS_KR"/>
    <property type="match status" value="1"/>
</dbReference>
<dbReference type="InterPro" id="IPR050091">
    <property type="entry name" value="PKS_NRPS_Biosynth_Enz"/>
</dbReference>
<dbReference type="CDD" id="cd00833">
    <property type="entry name" value="PKS"/>
    <property type="match status" value="2"/>
</dbReference>
<keyword evidence="3" id="KW-0597">Phosphoprotein</keyword>
<dbReference type="GO" id="GO:0031177">
    <property type="term" value="F:phosphopantetheine binding"/>
    <property type="evidence" value="ECO:0007669"/>
    <property type="project" value="InterPro"/>
</dbReference>
<dbReference type="SUPFAM" id="SSF53901">
    <property type="entry name" value="Thiolase-like"/>
    <property type="match status" value="2"/>
</dbReference>
<dbReference type="SMART" id="SM00827">
    <property type="entry name" value="PKS_AT"/>
    <property type="match status" value="2"/>
</dbReference>
<dbReference type="EMBL" id="WMBB01000005">
    <property type="protein sequence ID" value="MTE13561.1"/>
    <property type="molecule type" value="Genomic_DNA"/>
</dbReference>
<keyword evidence="8" id="KW-0012">Acyltransferase</keyword>
<dbReference type="InterPro" id="IPR018201">
    <property type="entry name" value="Ketoacyl_synth_AS"/>
</dbReference>
<dbReference type="InterPro" id="IPR020841">
    <property type="entry name" value="PKS_Beta-ketoAc_synthase_dom"/>
</dbReference>
<dbReference type="GO" id="GO:0004315">
    <property type="term" value="F:3-oxoacyl-[acyl-carrier-protein] synthase activity"/>
    <property type="evidence" value="ECO:0007669"/>
    <property type="project" value="InterPro"/>
</dbReference>
<proteinExistence type="predicted"/>
<feature type="domain" description="Ketosynthase family 3 (KS3)" evidence="11">
    <location>
        <begin position="1029"/>
        <end position="1448"/>
    </location>
</feature>
<dbReference type="InterPro" id="IPR020806">
    <property type="entry name" value="PKS_PP-bd"/>
</dbReference>
<dbReference type="InterPro" id="IPR009081">
    <property type="entry name" value="PP-bd_ACP"/>
</dbReference>
<keyword evidence="6" id="KW-0443">Lipid metabolism</keyword>
<dbReference type="InterPro" id="IPR001227">
    <property type="entry name" value="Ac_transferase_dom_sf"/>
</dbReference>
<evidence type="ECO:0000313" key="13">
    <source>
        <dbReference type="Proteomes" id="UP000432464"/>
    </source>
</evidence>
<keyword evidence="4" id="KW-0808">Transferase</keyword>
<dbReference type="InterPro" id="IPR016039">
    <property type="entry name" value="Thiolase-like"/>
</dbReference>
<evidence type="ECO:0000256" key="8">
    <source>
        <dbReference type="ARBA" id="ARBA00023315"/>
    </source>
</evidence>
<name>A0A6I3KVW4_9NOCA</name>
<evidence type="ECO:0000256" key="5">
    <source>
        <dbReference type="ARBA" id="ARBA00022832"/>
    </source>
</evidence>
<dbReference type="GO" id="GO:0004312">
    <property type="term" value="F:fatty acid synthase activity"/>
    <property type="evidence" value="ECO:0007669"/>
    <property type="project" value="TreeGrafter"/>
</dbReference>
<comment type="pathway">
    <text evidence="1">Lipid metabolism.</text>
</comment>
<dbReference type="Pfam" id="PF08659">
    <property type="entry name" value="KR"/>
    <property type="match status" value="1"/>
</dbReference>
<dbReference type="SMART" id="SM01294">
    <property type="entry name" value="PKS_PP_betabranch"/>
    <property type="match status" value="1"/>
</dbReference>
<organism evidence="12 13">
    <name type="scientific">Nocardia aurantiaca</name>
    <dbReference type="NCBI Taxonomy" id="2675850"/>
    <lineage>
        <taxon>Bacteria</taxon>
        <taxon>Bacillati</taxon>
        <taxon>Actinomycetota</taxon>
        <taxon>Actinomycetes</taxon>
        <taxon>Mycobacteriales</taxon>
        <taxon>Nocardiaceae</taxon>
        <taxon>Nocardia</taxon>
    </lineage>
</organism>
<dbReference type="PROSITE" id="PS00606">
    <property type="entry name" value="KS3_1"/>
    <property type="match status" value="1"/>
</dbReference>
<dbReference type="FunFam" id="3.40.47.10:FF:000019">
    <property type="entry name" value="Polyketide synthase type I"/>
    <property type="match status" value="1"/>
</dbReference>
<dbReference type="InterPro" id="IPR016035">
    <property type="entry name" value="Acyl_Trfase/lysoPLipase"/>
</dbReference>
<dbReference type="Gene3D" id="1.10.1200.10">
    <property type="entry name" value="ACP-like"/>
    <property type="match status" value="2"/>
</dbReference>
<dbReference type="InterPro" id="IPR013968">
    <property type="entry name" value="PKS_KR"/>
</dbReference>
<feature type="domain" description="Carrier" evidence="10">
    <location>
        <begin position="924"/>
        <end position="999"/>
    </location>
</feature>
<keyword evidence="2" id="KW-0596">Phosphopantetheine</keyword>
<dbReference type="InterPro" id="IPR036736">
    <property type="entry name" value="ACP-like_sf"/>
</dbReference>
<gene>
    <name evidence="12" type="ORF">GLP40_12355</name>
</gene>
<feature type="domain" description="Ketosynthase family 3 (KS3)" evidence="11">
    <location>
        <begin position="10"/>
        <end position="425"/>
    </location>
</feature>
<evidence type="ECO:0000256" key="3">
    <source>
        <dbReference type="ARBA" id="ARBA00022553"/>
    </source>
</evidence>
<dbReference type="SUPFAM" id="SSF47336">
    <property type="entry name" value="ACP-like"/>
    <property type="match status" value="2"/>
</dbReference>
<dbReference type="Gene3D" id="3.30.70.3290">
    <property type="match status" value="2"/>
</dbReference>
<accession>A0A6I3KVW4</accession>
<dbReference type="Pfam" id="PF00698">
    <property type="entry name" value="Acyl_transf_1"/>
    <property type="match status" value="2"/>
</dbReference>
<evidence type="ECO:0000313" key="12">
    <source>
        <dbReference type="EMBL" id="MTE13561.1"/>
    </source>
</evidence>
<dbReference type="PANTHER" id="PTHR43775">
    <property type="entry name" value="FATTY ACID SYNTHASE"/>
    <property type="match status" value="1"/>
</dbReference>
<dbReference type="GO" id="GO:0006633">
    <property type="term" value="P:fatty acid biosynthetic process"/>
    <property type="evidence" value="ECO:0007669"/>
    <property type="project" value="InterPro"/>
</dbReference>
<dbReference type="FunFam" id="1.10.1200.10:FF:000007">
    <property type="entry name" value="Probable polyketide synthase pks17"/>
    <property type="match status" value="1"/>
</dbReference>
<reference evidence="12 13" key="1">
    <citation type="submission" date="2019-11" db="EMBL/GenBank/DDBJ databases">
        <title>Nocardia sp. nov. CT2-14 isolated from soil.</title>
        <authorList>
            <person name="Kanchanasin P."/>
            <person name="Tanasupawat S."/>
            <person name="Yuki M."/>
            <person name="Kudo T."/>
        </authorList>
    </citation>
    <scope>NUCLEOTIDE SEQUENCE [LARGE SCALE GENOMIC DNA]</scope>
    <source>
        <strain evidence="12 13">CT2-14</strain>
    </source>
</reference>
<keyword evidence="7" id="KW-0511">Multifunctional enzyme</keyword>
<evidence type="ECO:0000259" key="10">
    <source>
        <dbReference type="PROSITE" id="PS50075"/>
    </source>
</evidence>
<evidence type="ECO:0000256" key="9">
    <source>
        <dbReference type="SAM" id="MobiDB-lite"/>
    </source>
</evidence>
<dbReference type="PANTHER" id="PTHR43775:SF51">
    <property type="entry name" value="INACTIVE PHENOLPHTHIOCEROL SYNTHESIS POLYKETIDE SYNTHASE TYPE I PKS1-RELATED"/>
    <property type="match status" value="1"/>
</dbReference>
<evidence type="ECO:0000256" key="6">
    <source>
        <dbReference type="ARBA" id="ARBA00023098"/>
    </source>
</evidence>
<dbReference type="InterPro" id="IPR014043">
    <property type="entry name" value="Acyl_transferase_dom"/>
</dbReference>
<dbReference type="Gene3D" id="3.40.50.720">
    <property type="entry name" value="NAD(P)-binding Rossmann-like Domain"/>
    <property type="match status" value="1"/>
</dbReference>
<dbReference type="Pfam" id="PF00109">
    <property type="entry name" value="ketoacyl-synt"/>
    <property type="match status" value="2"/>
</dbReference>
<dbReference type="SMART" id="SM00825">
    <property type="entry name" value="PKS_KS"/>
    <property type="match status" value="2"/>
</dbReference>
<keyword evidence="5" id="KW-0276">Fatty acid metabolism</keyword>
<dbReference type="InterPro" id="IPR014031">
    <property type="entry name" value="Ketoacyl_synth_C"/>
</dbReference>
<dbReference type="RefSeq" id="WP_154788004.1">
    <property type="nucleotide sequence ID" value="NZ_WMBB01000005.1"/>
</dbReference>
<dbReference type="PROSITE" id="PS50075">
    <property type="entry name" value="CARRIER"/>
    <property type="match status" value="2"/>
</dbReference>
<dbReference type="InterPro" id="IPR016036">
    <property type="entry name" value="Malonyl_transacylase_ACP-bd"/>
</dbReference>
<dbReference type="Gene3D" id="3.40.366.10">
    <property type="entry name" value="Malonyl-Coenzyme A Acyl Carrier Protein, domain 2"/>
    <property type="match status" value="2"/>
</dbReference>
<evidence type="ECO:0000256" key="4">
    <source>
        <dbReference type="ARBA" id="ARBA00022679"/>
    </source>
</evidence>
<dbReference type="SUPFAM" id="SSF51735">
    <property type="entry name" value="NAD(P)-binding Rossmann-fold domains"/>
    <property type="match status" value="2"/>
</dbReference>
<feature type="compositionally biased region" description="Pro residues" evidence="9">
    <location>
        <begin position="908"/>
        <end position="918"/>
    </location>
</feature>
<protein>
    <submittedName>
        <fullName evidence="12">SDR family NAD(P)-dependent oxidoreductase</fullName>
    </submittedName>
</protein>
<keyword evidence="13" id="KW-1185">Reference proteome</keyword>
<dbReference type="InterPro" id="IPR032821">
    <property type="entry name" value="PKS_assoc"/>
</dbReference>
<dbReference type="InterPro" id="IPR014030">
    <property type="entry name" value="Ketoacyl_synth_N"/>
</dbReference>
<dbReference type="Pfam" id="PF02801">
    <property type="entry name" value="Ketoacyl-synt_C"/>
    <property type="match status" value="2"/>
</dbReference>
<dbReference type="InterPro" id="IPR057326">
    <property type="entry name" value="KR_dom"/>
</dbReference>
<dbReference type="SMART" id="SM00823">
    <property type="entry name" value="PKS_PP"/>
    <property type="match status" value="2"/>
</dbReference>
<dbReference type="InterPro" id="IPR006162">
    <property type="entry name" value="Ppantetheine_attach_site"/>
</dbReference>
<evidence type="ECO:0000259" key="11">
    <source>
        <dbReference type="PROSITE" id="PS52004"/>
    </source>
</evidence>
<evidence type="ECO:0000256" key="2">
    <source>
        <dbReference type="ARBA" id="ARBA00022450"/>
    </source>
</evidence>
<dbReference type="SUPFAM" id="SSF52151">
    <property type="entry name" value="FabD/lysophospholipase-like"/>
    <property type="match status" value="2"/>
</dbReference>
<feature type="region of interest" description="Disordered" evidence="9">
    <location>
        <begin position="1003"/>
        <end position="1026"/>
    </location>
</feature>
<evidence type="ECO:0000256" key="7">
    <source>
        <dbReference type="ARBA" id="ARBA00023268"/>
    </source>
</evidence>
<dbReference type="Gene3D" id="3.40.47.10">
    <property type="match status" value="2"/>
</dbReference>
<sequence>MNEIRYAGDSRAVAVVGVSCRLPGADNPAEFWNLLKSGKNAIGAPGPIRSGAGGEVAGLVGGFLGQVDRFDAAFFGISPAEARLMDPQQRLLLELSWEAAEDANIPIAGLQDGATGVFAGAMASDYAALVGERGAEAITRHTLTGSSRGTLANRVSFAFGLRGPSFTVDSGQSSGLTAVHLACASLAAGESDSAFAAAVNLNLTRDGALVAERFGGVSASGRASLFDADRDGYVRGEGAVVLLLRTVERAVAEGDRVLAVIRSTALSNDGGGRSFTVPTAAGQSAAIRRALELAGIGPGDVQYVELHGTGTRAGDPVEATALGDTLGRDRAAADPLLVGSVKPTIGHLEGAAGLAGLLKTVLSLRHRELPPTLGHEKPDPALDLEASHLRVVTAARPWPHPDRTLIAGVSSFGMGGTNAHVIVEQAPAGADDWRQFLAAEGREESGITAVVPFVVSGASGPALRDQGARLAEFAAVDAPVLAGLASGLVRDRVEFDTRAVILAADRDSLVTRLRALSEGRSAAGMVTGSGAQGSVGVVFGGQGSQRAGAGRDLYERFPAFRASFDASAELLDRYLGAAVRFSVREVAFGAPGTEGLIDRTVYTQPVIFAVEVALYRLLESWGVEVAAVAGHSIGGVVAAHVAGALSHADAARLVAARGRLMGALPTGGAMVAVEATEAEVESAITAAGLRGIVAVAAVNGPRAVVISGPEAEVSAISGTLSESGRRVKRLTVSHAFHSAAMDPVLAEFEAEITELSWSAPQLVFVSDATGVRISTAQELGPRYWSGHLRGTVRFADTVRALRAAGVGTFVELGADAVLTPLVAAALADPEGVVATAALRRDRDEVTGLLTAAAVVHVNGNRVNWTAIIPPAARIELPTYAFQRERYWLDTPAERTPRGESASSAVTPAPQPDPHPAPPGGQRAVPVEGIVRAATAAVLGHGDPQQIEFASAYRELGLDSLGAAELATLLTRDLGITVTATAVYDYPTPRALTAHLDDRLRTVSARSTRVESGADTDSRAAGSSRTGTTAEPIAIVAVSGRFPGCHGSPEALWDLLAAGGEAIAELPADRDWDLAVLSDVLGGSGARGGFLDGAADFDADFFGISPREAVAMDPQQRLVLESVWELFERAGIVPESLGGTRTAVYLGASPSEYGPRLHEITGTAAGFGLTGTSPSVLSGRVSYTFGLAGPALTVDTACSSSLVALHLAVRALRTGETDLAIAGGVTVMAGPGMFTEFARQGGLAADGRCKAFGADADGTGWSEAVSVVLVERLSDARRLGHEVLALVRGSAVNQDGASNGLTAPNGPAQQRVIRAALADAGLAATEVDLIEAHGTGTALGDPIEAQALQEVYGRDRAEPVWLGSLKSNIGHTQAAAGTAGITKAVLALRNQIIPATLHAQPASPFVDWQAGALRLVSQPRPWPRGARPRRAAISSFGISGTNAHVIVEEAPGSAVTAPSAATTEPLPFVLSGRTPDALRAQADRLAAHDPGAGVLATADIAAALIRHRTVFTARAVVIADGDVSLRSGLKALAGESTAAQVVTGPGSSRGAVGVVFGGQGSQRAGTGRQLSARFPVFREAFENTVALLDRHLSAAVEFPLRAVAFGEPGTEGLIDRTVYTQSVVFAVEVALYRLWESWGVEVAAVAGHSIGGVVAAHVGGVLSLEDATRLVATRARLMDALPAGGAMVAVEAGESDVLAAISGSATADAVSIAAVNGPRAVVISGPDAPVSRVAGELKAAGRRAKRLAVSHAFHSAAMDPVLDEFRAVVADLTFGEVTGPRIVSDHTGRESTAAELADPEYWVRHLRGTVRFADAARTLADIGVGVIVELGADAVLAPALSSALEDITVVSAVRRDRDEVTGLLHAAATLFTHGQHVDWSAVVPESGRVALPTYAFQRQRYWTGPARALPDRFPGEWVHRIAWEPVALTAPAPDDARTWALVVPDDGLADDWARSLRAALGTARVSTLRVNPSTATRSALTVALEETAGETLTVISLLPLAAGDSGFDLDRVAATTALTQSAAATPRVTAFAILTEAGVVLDDAGASVAGIDPAGAWHAGFTAAAATEGGLGAGVVIDVPATPDSHSAEQVVRALANAEGEREFAIRADRAWVKRLRPGSLRGSGRWRPTGTVLITGGTGALGAQLARRLVRNGATDLLLVSRQGPQAPGAAELVAELSAAGARPVVAACDVGDRSALAALLAGIPADRQLTDVVHAAAVLDDGLVDDLDRERIERVHRVKVGAALHLHELTCDLGLSSFVLFASVTGVIPAPGQANYAPGNAVLEALAAHRRGLGLPATAIAWGHWAGAGIAGAAAGQLRRGGLRAMPPAQALTALEQAVTAGESDIVIADVDWAAADPLHARLLAELRPAAEPASPAGLAQQLAALDDAERQRRVHALVQEETAAALGHSDPHAVDADRGLRDQGFTSLSSVELRNRLRQRTGIDLPATLVFDHPTVSALTAFIVDAVVPARPALLDVLLTDLERIAAGLADTGLTAADRAAALDRLRRLAGESGGAATELETTSALSESATDADLIDFIGSELGIS</sequence>
<dbReference type="CDD" id="cd08952">
    <property type="entry name" value="KR_1_SDR_x"/>
    <property type="match status" value="1"/>
</dbReference>
<dbReference type="Pfam" id="PF00550">
    <property type="entry name" value="PP-binding"/>
    <property type="match status" value="2"/>
</dbReference>
<feature type="region of interest" description="Disordered" evidence="9">
    <location>
        <begin position="893"/>
        <end position="923"/>
    </location>
</feature>
<dbReference type="PROSITE" id="PS52004">
    <property type="entry name" value="KS3_2"/>
    <property type="match status" value="2"/>
</dbReference>
<dbReference type="Pfam" id="PF16197">
    <property type="entry name" value="KAsynt_C_assoc"/>
    <property type="match status" value="2"/>
</dbReference>
<evidence type="ECO:0000256" key="1">
    <source>
        <dbReference type="ARBA" id="ARBA00005189"/>
    </source>
</evidence>